<dbReference type="InterPro" id="IPR014001">
    <property type="entry name" value="Helicase_ATP-bd"/>
</dbReference>
<comment type="caution">
    <text evidence="7">The sequence shown here is derived from an EMBL/GenBank/DDBJ whole genome shotgun (WGS) entry which is preliminary data.</text>
</comment>
<dbReference type="Gene3D" id="3.40.50.10810">
    <property type="entry name" value="Tandem AAA-ATPase domain"/>
    <property type="match status" value="1"/>
</dbReference>
<keyword evidence="3" id="KW-0863">Zinc-finger</keyword>
<dbReference type="Pfam" id="PF00176">
    <property type="entry name" value="SNF2-rel_dom"/>
    <property type="match status" value="1"/>
</dbReference>
<evidence type="ECO:0000259" key="6">
    <source>
        <dbReference type="PROSITE" id="PS51194"/>
    </source>
</evidence>
<evidence type="ECO:0000259" key="4">
    <source>
        <dbReference type="PROSITE" id="PS50966"/>
    </source>
</evidence>
<dbReference type="GO" id="GO:0004386">
    <property type="term" value="F:helicase activity"/>
    <property type="evidence" value="ECO:0007669"/>
    <property type="project" value="UniProtKB-KW"/>
</dbReference>
<dbReference type="InterPro" id="IPR007527">
    <property type="entry name" value="Znf_SWIM"/>
</dbReference>
<dbReference type="CDD" id="cd18012">
    <property type="entry name" value="DEXQc_arch_SWI2_SNF2"/>
    <property type="match status" value="1"/>
</dbReference>
<keyword evidence="3" id="KW-0862">Zinc</keyword>
<organism evidence="7 8">
    <name type="scientific">Microbulbifer okhotskensis</name>
    <dbReference type="NCBI Taxonomy" id="2926617"/>
    <lineage>
        <taxon>Bacteria</taxon>
        <taxon>Pseudomonadati</taxon>
        <taxon>Pseudomonadota</taxon>
        <taxon>Gammaproteobacteria</taxon>
        <taxon>Cellvibrionales</taxon>
        <taxon>Microbulbiferaceae</taxon>
        <taxon>Microbulbifer</taxon>
    </lineage>
</organism>
<accession>A0A9X2ETT3</accession>
<feature type="domain" description="Helicase C-terminal" evidence="6">
    <location>
        <begin position="859"/>
        <end position="1010"/>
    </location>
</feature>
<dbReference type="GO" id="GO:0008270">
    <property type="term" value="F:zinc ion binding"/>
    <property type="evidence" value="ECO:0007669"/>
    <property type="project" value="UniProtKB-KW"/>
</dbReference>
<dbReference type="InterPro" id="IPR038718">
    <property type="entry name" value="SNF2-like_sf"/>
</dbReference>
<dbReference type="InterPro" id="IPR001650">
    <property type="entry name" value="Helicase_C-like"/>
</dbReference>
<dbReference type="GO" id="GO:0005524">
    <property type="term" value="F:ATP binding"/>
    <property type="evidence" value="ECO:0007669"/>
    <property type="project" value="InterPro"/>
</dbReference>
<name>A0A9X2ETT3_9GAMM</name>
<dbReference type="InterPro" id="IPR027417">
    <property type="entry name" value="P-loop_NTPase"/>
</dbReference>
<keyword evidence="1" id="KW-0378">Hydrolase</keyword>
<protein>
    <submittedName>
        <fullName evidence="7">DEAD/DEAH box helicase</fullName>
    </submittedName>
</protein>
<dbReference type="AlphaFoldDB" id="A0A9X2ETT3"/>
<evidence type="ECO:0000256" key="3">
    <source>
        <dbReference type="PROSITE-ProRule" id="PRU00325"/>
    </source>
</evidence>
<dbReference type="PANTHER" id="PTHR10799">
    <property type="entry name" value="SNF2/RAD54 HELICASE FAMILY"/>
    <property type="match status" value="1"/>
</dbReference>
<dbReference type="InterPro" id="IPR049730">
    <property type="entry name" value="SNF2/RAD54-like_C"/>
</dbReference>
<gene>
    <name evidence="7" type="ORF">MO867_15165</name>
</gene>
<keyword evidence="3" id="KW-0479">Metal-binding</keyword>
<dbReference type="Proteomes" id="UP001139028">
    <property type="component" value="Unassembled WGS sequence"/>
</dbReference>
<dbReference type="PROSITE" id="PS50966">
    <property type="entry name" value="ZF_SWIM"/>
    <property type="match status" value="1"/>
</dbReference>
<dbReference type="SUPFAM" id="SSF52540">
    <property type="entry name" value="P-loop containing nucleoside triphosphate hydrolases"/>
    <property type="match status" value="2"/>
</dbReference>
<proteinExistence type="predicted"/>
<feature type="domain" description="Helicase ATP-binding" evidence="5">
    <location>
        <begin position="574"/>
        <end position="734"/>
    </location>
</feature>
<dbReference type="RefSeq" id="WP_252470626.1">
    <property type="nucleotide sequence ID" value="NZ_JALBWM010000074.1"/>
</dbReference>
<dbReference type="SMART" id="SM00487">
    <property type="entry name" value="DEXDc"/>
    <property type="match status" value="1"/>
</dbReference>
<keyword evidence="2 7" id="KW-0547">Nucleotide-binding</keyword>
<evidence type="ECO:0000259" key="5">
    <source>
        <dbReference type="PROSITE" id="PS51192"/>
    </source>
</evidence>
<dbReference type="PROSITE" id="PS51192">
    <property type="entry name" value="HELICASE_ATP_BIND_1"/>
    <property type="match status" value="1"/>
</dbReference>
<dbReference type="EMBL" id="JALBWM010000074">
    <property type="protein sequence ID" value="MCO1335676.1"/>
    <property type="molecule type" value="Genomic_DNA"/>
</dbReference>
<feature type="domain" description="SWIM-type" evidence="4">
    <location>
        <begin position="22"/>
        <end position="49"/>
    </location>
</feature>
<dbReference type="GO" id="GO:0016787">
    <property type="term" value="F:hydrolase activity"/>
    <property type="evidence" value="ECO:0007669"/>
    <property type="project" value="UniProtKB-KW"/>
</dbReference>
<dbReference type="FunFam" id="3.40.50.300:FF:000533">
    <property type="entry name" value="Helicase, Snf2 family"/>
    <property type="match status" value="1"/>
</dbReference>
<dbReference type="Pfam" id="PF04434">
    <property type="entry name" value="SWIM"/>
    <property type="match status" value="1"/>
</dbReference>
<evidence type="ECO:0000256" key="1">
    <source>
        <dbReference type="ARBA" id="ARBA00022801"/>
    </source>
</evidence>
<sequence>MSGSYGNYYSQNIYVIGDTILGSMEIDGECSCPVGYNCKHVAAVLMAVVAQQKAVPKRTFNSSVDKSWEHWQSRVVEKQPVFPFNSSLNRDLLYSLDWDDQYTPAHVKVAVYSARPLKKGGYGKIQREYFHLNSSIATSKIDQQIFGLQQLLSQSSFKKTISGEEGALLIRNLLHSQRFFSDIDNLVPFQWGEAVKLELNWEESKNSAQLELNVPNLPKAWKLIPTEPPCYFSPERGTIGPIESPVDGGALNDLASMPSISKSKMADAITFLNSHYDSEQLPTPKSLPIIELNDALRPGLTLKSLPVPGEDGSIHTASFHFNYGPVQISAETIFTEEHSTTKIYSQKNKLYKLSRDFQHEAETLDTLMQWQWSLATDDAGAPILVFSEKETGQNTIERWLLFLNEGIPKLEDAGWLIEFEDNFSLKVHEVEDWEWQTEKASNDWFSLSATVDIEGKPIHLAPLLLQYLELGLEASDKEEILIPLDSDQYIRLPHEMFRNLSALLEEWYNSETQSIHVPRFAMPSLPNGSSIWRDNKDLNALAQDLQKGPQSVKPPRALRAQLRPYQQTGFDWLQHMRKLNMNGILADDMGLGKTLQGLAHILKEKESRRLTNPALVVVPTSLVGNWLSETQRFAPTLKPLLLHGSERHDQFSLIPESDLVITTYPLIVRDSEVLKEFDFHLLMLDEAQVIKNPKSKAAQLLRTIDAQHKVCLTGTPLENHLGELWALFDYLMPGFLHNQKKFNTLYRNPIEKQANEDKQQGLNQRISPFILRRTKQEVAKELPPKTEIIQRVTLESAQAALYETVRSVMEKRVRDLMKKKGLNRSHIEILDALLKLRQICCDPGLVKLEKAKKVKQSAKLEALMDILPEMVDEGRKVLLFSQFTEMLGKIESELEKHSIPYVKLTGRTRKRQEVIDAFQNGDTPVFLISLKAGGVGLNLTAADTVIHYDPWWNPAVENQATDRAHRIGQDKPVFVYKFICENTVEEKIIDMQAQKQALADAIYSQGEKKVSMNSEQWLSLFQE</sequence>
<evidence type="ECO:0000256" key="2">
    <source>
        <dbReference type="ARBA" id="ARBA00022806"/>
    </source>
</evidence>
<keyword evidence="2 7" id="KW-0067">ATP-binding</keyword>
<keyword evidence="2 7" id="KW-0347">Helicase</keyword>
<dbReference type="InterPro" id="IPR000330">
    <property type="entry name" value="SNF2_N"/>
</dbReference>
<keyword evidence="8" id="KW-1185">Reference proteome</keyword>
<dbReference type="Gene3D" id="3.40.50.300">
    <property type="entry name" value="P-loop containing nucleotide triphosphate hydrolases"/>
    <property type="match status" value="1"/>
</dbReference>
<reference evidence="7" key="1">
    <citation type="journal article" date="2022" name="Arch. Microbiol.">
        <title>Microbulbifer okhotskensis sp. nov., isolated from a deep bottom sediment of the Okhotsk Sea.</title>
        <authorList>
            <person name="Romanenko L."/>
            <person name="Kurilenko V."/>
            <person name="Otstavnykh N."/>
            <person name="Velansky P."/>
            <person name="Isaeva M."/>
            <person name="Mikhailov V."/>
        </authorList>
    </citation>
    <scope>NUCLEOTIDE SEQUENCE</scope>
    <source>
        <strain evidence="7">OS29</strain>
    </source>
</reference>
<dbReference type="PROSITE" id="PS51194">
    <property type="entry name" value="HELICASE_CTER"/>
    <property type="match status" value="1"/>
</dbReference>
<dbReference type="SMART" id="SM00490">
    <property type="entry name" value="HELICc"/>
    <property type="match status" value="1"/>
</dbReference>
<dbReference type="CDD" id="cd18793">
    <property type="entry name" value="SF2_C_SNF"/>
    <property type="match status" value="1"/>
</dbReference>
<evidence type="ECO:0000313" key="7">
    <source>
        <dbReference type="EMBL" id="MCO1335676.1"/>
    </source>
</evidence>
<dbReference type="Pfam" id="PF00271">
    <property type="entry name" value="Helicase_C"/>
    <property type="match status" value="1"/>
</dbReference>
<evidence type="ECO:0000313" key="8">
    <source>
        <dbReference type="Proteomes" id="UP001139028"/>
    </source>
</evidence>